<evidence type="ECO:0000313" key="2">
    <source>
        <dbReference type="EMBL" id="KAJ8896164.1"/>
    </source>
</evidence>
<protein>
    <submittedName>
        <fullName evidence="2">Uncharacterized protein</fullName>
    </submittedName>
</protein>
<name>A0ABQ9IHH3_9NEOP</name>
<proteinExistence type="predicted"/>
<sequence>MLMRGEMGEPQERSPANGDYSDVFRKRKSESDFLWQLHLLLPLPITPLTISLDSTPPLPGGHSSSPSPTTPSAAGGEEGKPATPAWFSLTELTSVPAACGELLEGLQLTSQHVSNGCLAALSRVADIVRIVLVVASSAVTRDAKNLMSQVLILSLSICDILKRATLIIFCWYVVDRAQRHKPSPSLEWGKSPHVPGHLGAGDSCVGHGLVVGEVVFGVALAPHHQHHVAVHLRAETAPVSTKPPLHRSTNTVGAVRPGVNEARVSNMKRTAVAKWLTCSPPTKANRVRSPAGSLPDFRMWESCRTMPLVNGLSQGFHVSPALSFRRCSILTTITLIGSQDLDVKSHPNLFTHSLIKHERARMPFDDTFKYRQETDHKRMRNELQQTLGAKGACSRSNTAYTRENAQFIEVCSHVFASVLSRVSLLLNQQISNIVAGVSLQESVGKSQSARISRQESVDKSQSAREHIKTSKGSSTGSQQVKSPIPPATSMVTVSADDYDETVNANDGMRDLRGIIESFSNKHGRFEAPRSKSQEFFKVRSIFKDPHCMSHIFLKTAKVDSRIRDVRFTVLSKRQSELMAPSQARPIKWVSGHV</sequence>
<feature type="region of interest" description="Disordered" evidence="1">
    <location>
        <begin position="447"/>
        <end position="490"/>
    </location>
</feature>
<feature type="region of interest" description="Disordered" evidence="1">
    <location>
        <begin position="52"/>
        <end position="80"/>
    </location>
</feature>
<comment type="caution">
    <text evidence="2">The sequence shown here is derived from an EMBL/GenBank/DDBJ whole genome shotgun (WGS) entry which is preliminary data.</text>
</comment>
<feature type="compositionally biased region" description="Basic and acidic residues" evidence="1">
    <location>
        <begin position="452"/>
        <end position="468"/>
    </location>
</feature>
<feature type="compositionally biased region" description="Low complexity" evidence="1">
    <location>
        <begin position="52"/>
        <end position="75"/>
    </location>
</feature>
<dbReference type="Proteomes" id="UP001159363">
    <property type="component" value="Chromosome 1"/>
</dbReference>
<organism evidence="2 3">
    <name type="scientific">Dryococelus australis</name>
    <dbReference type="NCBI Taxonomy" id="614101"/>
    <lineage>
        <taxon>Eukaryota</taxon>
        <taxon>Metazoa</taxon>
        <taxon>Ecdysozoa</taxon>
        <taxon>Arthropoda</taxon>
        <taxon>Hexapoda</taxon>
        <taxon>Insecta</taxon>
        <taxon>Pterygota</taxon>
        <taxon>Neoptera</taxon>
        <taxon>Polyneoptera</taxon>
        <taxon>Phasmatodea</taxon>
        <taxon>Verophasmatodea</taxon>
        <taxon>Anareolatae</taxon>
        <taxon>Phasmatidae</taxon>
        <taxon>Eurycanthinae</taxon>
        <taxon>Dryococelus</taxon>
    </lineage>
</organism>
<feature type="region of interest" description="Disordered" evidence="1">
    <location>
        <begin position="1"/>
        <end position="22"/>
    </location>
</feature>
<evidence type="ECO:0000256" key="1">
    <source>
        <dbReference type="SAM" id="MobiDB-lite"/>
    </source>
</evidence>
<feature type="compositionally biased region" description="Polar residues" evidence="1">
    <location>
        <begin position="470"/>
        <end position="481"/>
    </location>
</feature>
<keyword evidence="3" id="KW-1185">Reference proteome</keyword>
<gene>
    <name evidence="2" type="ORF">PR048_001507</name>
</gene>
<evidence type="ECO:0000313" key="3">
    <source>
        <dbReference type="Proteomes" id="UP001159363"/>
    </source>
</evidence>
<dbReference type="EMBL" id="JARBHB010000001">
    <property type="protein sequence ID" value="KAJ8896164.1"/>
    <property type="molecule type" value="Genomic_DNA"/>
</dbReference>
<feature type="compositionally biased region" description="Basic and acidic residues" evidence="1">
    <location>
        <begin position="1"/>
        <end position="12"/>
    </location>
</feature>
<accession>A0ABQ9IHH3</accession>
<reference evidence="2 3" key="1">
    <citation type="submission" date="2023-02" db="EMBL/GenBank/DDBJ databases">
        <title>LHISI_Scaffold_Assembly.</title>
        <authorList>
            <person name="Stuart O.P."/>
            <person name="Cleave R."/>
            <person name="Magrath M.J.L."/>
            <person name="Mikheyev A.S."/>
        </authorList>
    </citation>
    <scope>NUCLEOTIDE SEQUENCE [LARGE SCALE GENOMIC DNA]</scope>
    <source>
        <strain evidence="2">Daus_M_001</strain>
        <tissue evidence="2">Leg muscle</tissue>
    </source>
</reference>